<dbReference type="OrthoDB" id="5985545at2"/>
<evidence type="ECO:0000313" key="2">
    <source>
        <dbReference type="EMBL" id="RUL67100.1"/>
    </source>
</evidence>
<accession>A0A432LY78</accession>
<gene>
    <name evidence="2" type="ORF">EKH79_00395</name>
</gene>
<protein>
    <submittedName>
        <fullName evidence="2">Uncharacterized protein</fullName>
    </submittedName>
</protein>
<dbReference type="RefSeq" id="WP_126671811.1">
    <property type="nucleotide sequence ID" value="NZ_RYZR01000001.1"/>
</dbReference>
<dbReference type="Proteomes" id="UP000267077">
    <property type="component" value="Unassembled WGS sequence"/>
</dbReference>
<keyword evidence="1" id="KW-0472">Membrane</keyword>
<keyword evidence="3" id="KW-1185">Reference proteome</keyword>
<comment type="caution">
    <text evidence="2">The sequence shown here is derived from an EMBL/GenBank/DDBJ whole genome shotgun (WGS) entry which is preliminary data.</text>
</comment>
<dbReference type="EMBL" id="RYZR01000001">
    <property type="protein sequence ID" value="RUL67100.1"/>
    <property type="molecule type" value="Genomic_DNA"/>
</dbReference>
<name>A0A432LY78_9GAMM</name>
<sequence length="248" mass="27740">MEGASRAASATTVDAEQLGEGALKLPAPFSFAWLEACIAEHGQGDNEPLTTKLDRYAILGAILCGALGALCGLLFRDQLGLRLMQVGLVLEWLFVAAFLVSNVRQAWLGYRHQYKTSARELDEHLRQYSTIVDAVRQYPLPVIATHLRYIRDRKSIFVYRHGLISGGIDKLGILPVLVAMYLQFKDWSFGDWKGMLDHVHWLGVVLLTALLMTYALSWWGVRAKGRFDLYEAVLAEASVRSEDELTGK</sequence>
<evidence type="ECO:0000256" key="1">
    <source>
        <dbReference type="SAM" id="Phobius"/>
    </source>
</evidence>
<feature type="transmembrane region" description="Helical" evidence="1">
    <location>
        <begin position="81"/>
        <end position="101"/>
    </location>
</feature>
<organism evidence="2 3">
    <name type="scientific">Dyella dinghuensis</name>
    <dbReference type="NCBI Taxonomy" id="1920169"/>
    <lineage>
        <taxon>Bacteria</taxon>
        <taxon>Pseudomonadati</taxon>
        <taxon>Pseudomonadota</taxon>
        <taxon>Gammaproteobacteria</taxon>
        <taxon>Lysobacterales</taxon>
        <taxon>Rhodanobacteraceae</taxon>
        <taxon>Dyella</taxon>
    </lineage>
</organism>
<keyword evidence="1" id="KW-1133">Transmembrane helix</keyword>
<evidence type="ECO:0000313" key="3">
    <source>
        <dbReference type="Proteomes" id="UP000267077"/>
    </source>
</evidence>
<feature type="transmembrane region" description="Helical" evidence="1">
    <location>
        <begin position="157"/>
        <end position="181"/>
    </location>
</feature>
<keyword evidence="1" id="KW-0812">Transmembrane</keyword>
<proteinExistence type="predicted"/>
<reference evidence="2 3" key="1">
    <citation type="submission" date="2018-12" db="EMBL/GenBank/DDBJ databases">
        <title>Dyella dinghuensis sp. nov. DHOA06 and Dyella choica sp. nov. 4M-K27, isolated from forest soil.</title>
        <authorList>
            <person name="Qiu L.-H."/>
            <person name="Gao Z.-H."/>
        </authorList>
    </citation>
    <scope>NUCLEOTIDE SEQUENCE [LARGE SCALE GENOMIC DNA]</scope>
    <source>
        <strain evidence="2 3">DHOA06</strain>
    </source>
</reference>
<dbReference type="AlphaFoldDB" id="A0A432LY78"/>
<feature type="transmembrane region" description="Helical" evidence="1">
    <location>
        <begin position="56"/>
        <end position="75"/>
    </location>
</feature>
<feature type="transmembrane region" description="Helical" evidence="1">
    <location>
        <begin position="201"/>
        <end position="221"/>
    </location>
</feature>